<dbReference type="Proteomes" id="UP001317629">
    <property type="component" value="Chromosome"/>
</dbReference>
<dbReference type="RefSeq" id="WP_202074194.1">
    <property type="nucleotide sequence ID" value="NZ_AP027142.1"/>
</dbReference>
<dbReference type="InterPro" id="IPR036890">
    <property type="entry name" value="HATPase_C_sf"/>
</dbReference>
<organism evidence="2 3">
    <name type="scientific">Methylocystis iwaonis</name>
    <dbReference type="NCBI Taxonomy" id="2885079"/>
    <lineage>
        <taxon>Bacteria</taxon>
        <taxon>Pseudomonadati</taxon>
        <taxon>Pseudomonadota</taxon>
        <taxon>Alphaproteobacteria</taxon>
        <taxon>Hyphomicrobiales</taxon>
        <taxon>Methylocystaceae</taxon>
        <taxon>Methylocystis</taxon>
    </lineage>
</organism>
<dbReference type="Pfam" id="PF10090">
    <property type="entry name" value="HPTransfase"/>
    <property type="match status" value="1"/>
</dbReference>
<sequence>MTQFSLDALDLAALLSSRVCHDVISPVGAIVNGLEVMEDKDMDAEMRSHALALIKSSAGEASARLQFCRLAFGAAGSKGASIDTGDAELVTRQLLADERTKLNWSVPRALMSKNKVKLLLNLCLLADTTIPRGGVISVSSTGDEENVSFKIEAKGTNARLAATIPALLAGETEEGALDARAIQPYYAGLVAKACGLDVSVACEPELVTIEAKPAAAGAASQEPQSAVA</sequence>
<feature type="domain" description="Histidine phosphotransferase ChpT C-terminal" evidence="1">
    <location>
        <begin position="84"/>
        <end position="201"/>
    </location>
</feature>
<dbReference type="NCBIfam" id="NF046018">
    <property type="entry name" value="HisPtaseChptBrucRhz"/>
    <property type="match status" value="1"/>
</dbReference>
<dbReference type="EMBL" id="AP027142">
    <property type="protein sequence ID" value="BDV35392.1"/>
    <property type="molecule type" value="Genomic_DNA"/>
</dbReference>
<name>A0ABM8EBP7_9HYPH</name>
<reference evidence="2 3" key="1">
    <citation type="journal article" date="2023" name="Int. J. Syst. Evol. Microbiol.">
        <title>Methylocystis iwaonis sp. nov., a type II methane-oxidizing bacterium from surface soil of a rice paddy field in Japan, and emended description of the genus Methylocystis (ex Whittenbury et al. 1970) Bowman et al. 1993.</title>
        <authorList>
            <person name="Kaise H."/>
            <person name="Sawadogo J.B."/>
            <person name="Alam M.S."/>
            <person name="Ueno C."/>
            <person name="Dianou D."/>
            <person name="Shinjo R."/>
            <person name="Asakawa S."/>
        </authorList>
    </citation>
    <scope>NUCLEOTIDE SEQUENCE [LARGE SCALE GENOMIC DNA]</scope>
    <source>
        <strain evidence="2 3">SS37A-Re</strain>
    </source>
</reference>
<keyword evidence="3" id="KW-1185">Reference proteome</keyword>
<gene>
    <name evidence="2" type="ORF">SS37A_29210</name>
</gene>
<dbReference type="Gene3D" id="1.10.287.130">
    <property type="match status" value="1"/>
</dbReference>
<evidence type="ECO:0000259" key="1">
    <source>
        <dbReference type="Pfam" id="PF10090"/>
    </source>
</evidence>
<proteinExistence type="predicted"/>
<dbReference type="InterPro" id="IPR018762">
    <property type="entry name" value="ChpT_C"/>
</dbReference>
<evidence type="ECO:0000313" key="2">
    <source>
        <dbReference type="EMBL" id="BDV35392.1"/>
    </source>
</evidence>
<accession>A0ABM8EBP7</accession>
<evidence type="ECO:0000313" key="3">
    <source>
        <dbReference type="Proteomes" id="UP001317629"/>
    </source>
</evidence>
<protein>
    <submittedName>
        <fullName evidence="2">Histidine phosphotransferase</fullName>
    </submittedName>
</protein>
<dbReference type="Gene3D" id="3.30.565.10">
    <property type="entry name" value="Histidine kinase-like ATPase, C-terminal domain"/>
    <property type="match status" value="1"/>
</dbReference>